<evidence type="ECO:0000313" key="4">
    <source>
        <dbReference type="Proteomes" id="UP000613160"/>
    </source>
</evidence>
<keyword evidence="2" id="KW-0732">Signal</keyword>
<evidence type="ECO:0000256" key="2">
    <source>
        <dbReference type="SAM" id="SignalP"/>
    </source>
</evidence>
<dbReference type="AlphaFoldDB" id="A0A916YA99"/>
<sequence length="145" mass="14933">MTRPLITAASLLVLCFGGSDAQAQPFEPGPPGTPTGSSMAGAQIVGAPKLPRGNRIPNARVFGDTAEERAYGRDFDDSYITPPVPRGIGRTATNPARAGRSDIDPARAGDFARSGPTAIGQSPVTRGSSFSLGSRGGRARIVPSR</sequence>
<accession>A0A916YA99</accession>
<dbReference type="Proteomes" id="UP000613160">
    <property type="component" value="Unassembled WGS sequence"/>
</dbReference>
<keyword evidence="4" id="KW-1185">Reference proteome</keyword>
<evidence type="ECO:0000256" key="1">
    <source>
        <dbReference type="SAM" id="MobiDB-lite"/>
    </source>
</evidence>
<name>A0A916YA99_9HYPH</name>
<evidence type="ECO:0008006" key="5">
    <source>
        <dbReference type="Google" id="ProtNLM"/>
    </source>
</evidence>
<feature type="signal peptide" evidence="2">
    <location>
        <begin position="1"/>
        <end position="23"/>
    </location>
</feature>
<evidence type="ECO:0000313" key="3">
    <source>
        <dbReference type="EMBL" id="GGD36639.1"/>
    </source>
</evidence>
<protein>
    <recommendedName>
        <fullName evidence="5">Translation initiation factor IF-2</fullName>
    </recommendedName>
</protein>
<dbReference type="RefSeq" id="WP_188854647.1">
    <property type="nucleotide sequence ID" value="NZ_BMJJ01000013.1"/>
</dbReference>
<comment type="caution">
    <text evidence="3">The sequence shown here is derived from an EMBL/GenBank/DDBJ whole genome shotgun (WGS) entry which is preliminary data.</text>
</comment>
<dbReference type="EMBL" id="BMJJ01000013">
    <property type="protein sequence ID" value="GGD36639.1"/>
    <property type="molecule type" value="Genomic_DNA"/>
</dbReference>
<organism evidence="3 4">
    <name type="scientific">Aureimonas glaciei</name>
    <dbReference type="NCBI Taxonomy" id="1776957"/>
    <lineage>
        <taxon>Bacteria</taxon>
        <taxon>Pseudomonadati</taxon>
        <taxon>Pseudomonadota</taxon>
        <taxon>Alphaproteobacteria</taxon>
        <taxon>Hyphomicrobiales</taxon>
        <taxon>Aurantimonadaceae</taxon>
        <taxon>Aureimonas</taxon>
    </lineage>
</organism>
<gene>
    <name evidence="3" type="ORF">GCM10011335_44440</name>
</gene>
<reference evidence="3" key="1">
    <citation type="journal article" date="2014" name="Int. J. Syst. Evol. Microbiol.">
        <title>Complete genome sequence of Corynebacterium casei LMG S-19264T (=DSM 44701T), isolated from a smear-ripened cheese.</title>
        <authorList>
            <consortium name="US DOE Joint Genome Institute (JGI-PGF)"/>
            <person name="Walter F."/>
            <person name="Albersmeier A."/>
            <person name="Kalinowski J."/>
            <person name="Ruckert C."/>
        </authorList>
    </citation>
    <scope>NUCLEOTIDE SEQUENCE</scope>
    <source>
        <strain evidence="3">CGMCC 1.15493</strain>
    </source>
</reference>
<proteinExistence type="predicted"/>
<feature type="region of interest" description="Disordered" evidence="1">
    <location>
        <begin position="74"/>
        <end position="145"/>
    </location>
</feature>
<feature type="chain" id="PRO_5037277011" description="Translation initiation factor IF-2" evidence="2">
    <location>
        <begin position="24"/>
        <end position="145"/>
    </location>
</feature>
<reference evidence="3" key="2">
    <citation type="submission" date="2020-09" db="EMBL/GenBank/DDBJ databases">
        <authorList>
            <person name="Sun Q."/>
            <person name="Zhou Y."/>
        </authorList>
    </citation>
    <scope>NUCLEOTIDE SEQUENCE</scope>
    <source>
        <strain evidence="3">CGMCC 1.15493</strain>
    </source>
</reference>